<reference evidence="3" key="1">
    <citation type="submission" date="2022-10" db="EMBL/GenBank/DDBJ databases">
        <title>Complete genome of Methanoculleus submarinus DSM 15122.</title>
        <authorList>
            <person name="Chen S.-C."/>
            <person name="Lai S.-J."/>
            <person name="You Y.-T."/>
        </authorList>
    </citation>
    <scope>NUCLEOTIDE SEQUENCE</scope>
    <source>
        <strain evidence="3">DSM 15122</strain>
    </source>
</reference>
<dbReference type="Proteomes" id="UP001156196">
    <property type="component" value="Chromosome"/>
</dbReference>
<dbReference type="KEGG" id="msum:OH143_08350"/>
<dbReference type="AlphaFoldDB" id="A0AAX3E6D5"/>
<dbReference type="GO" id="GO:0003677">
    <property type="term" value="F:DNA binding"/>
    <property type="evidence" value="ECO:0007669"/>
    <property type="project" value="UniProtKB-KW"/>
</dbReference>
<dbReference type="NCBIfam" id="TIGR01439">
    <property type="entry name" value="lp_hng_hel_AbrB"/>
    <property type="match status" value="1"/>
</dbReference>
<proteinExistence type="predicted"/>
<accession>A0AAX3E6D5</accession>
<dbReference type="InterPro" id="IPR052975">
    <property type="entry name" value="Repressor-like_regulatory"/>
</dbReference>
<protein>
    <submittedName>
        <fullName evidence="3">AbrB/MazE/SpoVT family DNA-binding domain-containing protein</fullName>
    </submittedName>
</protein>
<dbReference type="SUPFAM" id="SSF89447">
    <property type="entry name" value="AbrB/MazE/MraZ-like"/>
    <property type="match status" value="1"/>
</dbReference>
<evidence type="ECO:0000313" key="3">
    <source>
        <dbReference type="EMBL" id="UYU17715.1"/>
    </source>
</evidence>
<evidence type="ECO:0000256" key="1">
    <source>
        <dbReference type="SAM" id="MobiDB-lite"/>
    </source>
</evidence>
<dbReference type="Gene3D" id="2.10.260.10">
    <property type="match status" value="1"/>
</dbReference>
<dbReference type="Pfam" id="PF04014">
    <property type="entry name" value="MazE_antitoxin"/>
    <property type="match status" value="1"/>
</dbReference>
<dbReference type="EMBL" id="CP109831">
    <property type="protein sequence ID" value="UYU17715.1"/>
    <property type="molecule type" value="Genomic_DNA"/>
</dbReference>
<feature type="compositionally biased region" description="Basic residues" evidence="1">
    <location>
        <begin position="7"/>
        <end position="21"/>
    </location>
</feature>
<keyword evidence="3" id="KW-0238">DNA-binding</keyword>
<sequence length="90" mass="10398">MTEAMFHNHHHRHDHSGRKHIFGTVKVGERGQIVIPKEAREIFDIKPGDTLMVLGDEGRGLAVVKADKFRRIAEEMLRMFEVEPEEPPEE</sequence>
<dbReference type="GeneID" id="4847248"/>
<organism evidence="3 4">
    <name type="scientific">Methanoculleus submarinus</name>
    <dbReference type="NCBI Taxonomy" id="204050"/>
    <lineage>
        <taxon>Archaea</taxon>
        <taxon>Methanobacteriati</taxon>
        <taxon>Methanobacteriota</taxon>
        <taxon>Stenosarchaea group</taxon>
        <taxon>Methanomicrobia</taxon>
        <taxon>Methanomicrobiales</taxon>
        <taxon>Methanomicrobiaceae</taxon>
        <taxon>Methanoculleus</taxon>
    </lineage>
</organism>
<name>A0AAX3E6D5_9EURY</name>
<feature type="region of interest" description="Disordered" evidence="1">
    <location>
        <begin position="1"/>
        <end position="21"/>
    </location>
</feature>
<gene>
    <name evidence="3" type="ORF">OH143_08350</name>
</gene>
<keyword evidence="4" id="KW-1185">Reference proteome</keyword>
<dbReference type="SMART" id="SM00966">
    <property type="entry name" value="SpoVT_AbrB"/>
    <property type="match status" value="1"/>
</dbReference>
<dbReference type="InterPro" id="IPR007159">
    <property type="entry name" value="SpoVT-AbrB_dom"/>
</dbReference>
<evidence type="ECO:0000259" key="2">
    <source>
        <dbReference type="SMART" id="SM00966"/>
    </source>
</evidence>
<dbReference type="PANTHER" id="PTHR34860:SF6">
    <property type="entry name" value="REPRESSOR-LIKE PROTEIN SSO7C3"/>
    <property type="match status" value="1"/>
</dbReference>
<dbReference type="RefSeq" id="WP_245526629.1">
    <property type="nucleotide sequence ID" value="NZ_CP109831.1"/>
</dbReference>
<feature type="domain" description="SpoVT-AbrB" evidence="2">
    <location>
        <begin position="25"/>
        <end position="71"/>
    </location>
</feature>
<dbReference type="InterPro" id="IPR037914">
    <property type="entry name" value="SpoVT-AbrB_sf"/>
</dbReference>
<evidence type="ECO:0000313" key="4">
    <source>
        <dbReference type="Proteomes" id="UP001156196"/>
    </source>
</evidence>
<dbReference type="PANTHER" id="PTHR34860">
    <property type="entry name" value="REPRESSOR-LIKE PROTEIN SSO7C3"/>
    <property type="match status" value="1"/>
</dbReference>